<protein>
    <recommendedName>
        <fullName evidence="4">Coenzyme PQQ synthesis protein F</fullName>
    </recommendedName>
    <alternativeName>
        <fullName evidence="12">Pyrroloquinoline quinone biosynthesis protein F</fullName>
    </alternativeName>
</protein>
<evidence type="ECO:0000313" key="20">
    <source>
        <dbReference type="Proteomes" id="UP000746535"/>
    </source>
</evidence>
<evidence type="ECO:0000256" key="13">
    <source>
        <dbReference type="RuleBase" id="RU004447"/>
    </source>
</evidence>
<dbReference type="InterPro" id="IPR054733">
    <property type="entry name" value="PqqF_C_3"/>
</dbReference>
<keyword evidence="9" id="KW-0884">PQQ biosynthesis</keyword>
<evidence type="ECO:0000256" key="11">
    <source>
        <dbReference type="ARBA" id="ARBA00024932"/>
    </source>
</evidence>
<evidence type="ECO:0000256" key="10">
    <source>
        <dbReference type="ARBA" id="ARBA00023049"/>
    </source>
</evidence>
<dbReference type="Pfam" id="PF05193">
    <property type="entry name" value="Peptidase_M16_C"/>
    <property type="match status" value="1"/>
</dbReference>
<comment type="pathway">
    <text evidence="2">Cofactor biosynthesis; pyrroloquinoline quinone biosynthesis.</text>
</comment>
<evidence type="ECO:0000256" key="8">
    <source>
        <dbReference type="ARBA" id="ARBA00022833"/>
    </source>
</evidence>
<feature type="domain" description="Coenzyme PQQ synthesis protein F-like C-terminal lobe" evidence="18">
    <location>
        <begin position="661"/>
        <end position="760"/>
    </location>
</feature>
<reference evidence="19 20" key="1">
    <citation type="submission" date="2020-03" db="EMBL/GenBank/DDBJ databases">
        <authorList>
            <person name="Wang L."/>
            <person name="He N."/>
            <person name="Li Y."/>
            <person name="Fang Y."/>
            <person name="Zhang F."/>
        </authorList>
    </citation>
    <scope>NUCLEOTIDE SEQUENCE [LARGE SCALE GENOMIC DNA]</scope>
    <source>
        <strain evidence="20">hsmgli-8</strain>
    </source>
</reference>
<dbReference type="Proteomes" id="UP000746535">
    <property type="component" value="Unassembled WGS sequence"/>
</dbReference>
<dbReference type="InterPro" id="IPR011249">
    <property type="entry name" value="Metalloenz_LuxS/M16"/>
</dbReference>
<comment type="similarity">
    <text evidence="3 13">Belongs to the peptidase M16 family.</text>
</comment>
<dbReference type="RefSeq" id="WP_168085414.1">
    <property type="nucleotide sequence ID" value="NZ_JAAVJI010000013.1"/>
</dbReference>
<feature type="domain" description="Peptidase M16 N-terminal" evidence="15">
    <location>
        <begin position="25"/>
        <end position="156"/>
    </location>
</feature>
<evidence type="ECO:0000256" key="7">
    <source>
        <dbReference type="ARBA" id="ARBA00022801"/>
    </source>
</evidence>
<evidence type="ECO:0000256" key="9">
    <source>
        <dbReference type="ARBA" id="ARBA00022905"/>
    </source>
</evidence>
<dbReference type="Pfam" id="PF22456">
    <property type="entry name" value="PqqF-like_C_4"/>
    <property type="match status" value="1"/>
</dbReference>
<evidence type="ECO:0000313" key="19">
    <source>
        <dbReference type="EMBL" id="NJP02838.1"/>
    </source>
</evidence>
<dbReference type="Pfam" id="PF22455">
    <property type="entry name" value="PqqF_C_3"/>
    <property type="match status" value="1"/>
</dbReference>
<evidence type="ECO:0000259" key="15">
    <source>
        <dbReference type="Pfam" id="PF00675"/>
    </source>
</evidence>
<dbReference type="InterPro" id="IPR011765">
    <property type="entry name" value="Pept_M16_N"/>
</dbReference>
<sequence length="824" mass="91607">MSAAYPAAGETLVLDNGLPVRICHEPRLKRAAAFLRVDAGSHDVDPAWPGLAHFLEHLFFLGTTRFAGDQALMPFVQRQGGQLNASTRERTTDYFFEVPVTAFSGALERLCEMLANPRLSITDQRREREVLHAEFVSWARDHQAHHQMWLTSPLSARHPLRAFHAGNRYSLPLERPEFQVALRQFHLDHYHSGQMTLTLVGPQPEEYLARVAQRACATVPRGKARPRPAPPPLSDVTGEAQPQAAGARFNLAFACTDLPEAAPQAIAFFTTWAVNAQPGGLQAELLRRELIESLQVSVPYQYQGQALLDFEFTLTTQGQQALPVISALTFDWLEFFEAVDDWPMLREEYALLHKRQRLTSGALDLARRLAQPESHGALLDDHGLAALRNLLSQLRPERVLHPVPDAAQAGTPLMPTAHWRLPQRNRFLRPNRRPDQPVGDARAMRYAPGVDSSAHEAELLLRWNTGASQQTGLWQVLDRGLQRTVHEAQQAGVKVLFTRLGEDWQLRLSGISEPMPSLLEHLLATLNAPPPEVWRAAEPLARPVQTPIRELLRQLPEHCLGTARGPARQHSEEVQPGKLQKLWSTATWEGLAVGFGEANRSALNQALRAMPGIPDAYMPARARRMQGKRWNVLPTPGGEHALLLFCPALPGSISEDAAWRLIAQIAQAPFYQRLRVELQLGYAVFSSFRQIAGVPGLVFGVQSPGTDQAALLNHLEHFLKQLPRLIGNLGSEKLVGQRQGLINRLKPEEMETSQLADTLWQAHLGGHSERYLNTLQQAMGELRSADLVSAAWRLSNAEHGWLALANGGEAPSGWDTAKGFLQEP</sequence>
<dbReference type="Pfam" id="PF00675">
    <property type="entry name" value="Peptidase_M16"/>
    <property type="match status" value="1"/>
</dbReference>
<dbReference type="EMBL" id="JAAVJI010000013">
    <property type="protein sequence ID" value="NJP02838.1"/>
    <property type="molecule type" value="Genomic_DNA"/>
</dbReference>
<proteinExistence type="inferred from homology"/>
<dbReference type="InterPro" id="IPR011844">
    <property type="entry name" value="PQQ_synth_PqqF"/>
</dbReference>
<evidence type="ECO:0000259" key="16">
    <source>
        <dbReference type="Pfam" id="PF05193"/>
    </source>
</evidence>
<evidence type="ECO:0000256" key="4">
    <source>
        <dbReference type="ARBA" id="ARBA00015088"/>
    </source>
</evidence>
<comment type="cofactor">
    <cofactor evidence="1">
        <name>Zn(2+)</name>
        <dbReference type="ChEBI" id="CHEBI:29105"/>
    </cofactor>
</comment>
<feature type="domain" description="Coenzyme PQQ synthesis protein F C-terminal lobe" evidence="17">
    <location>
        <begin position="456"/>
        <end position="592"/>
    </location>
</feature>
<comment type="function">
    <text evidence="11">Required for coenzyme pyrroloquinoline quinone (PQQ) biosynthesis. It is thought that this protein is a protease that cleaves peptides bond in a small peptide (gene pqqA), providing the glutamate and tyrosine residues which are necessary for the synthesis of PQQ.</text>
</comment>
<dbReference type="InterPro" id="IPR054734">
    <property type="entry name" value="PqqF-like_C_4"/>
</dbReference>
<evidence type="ECO:0000256" key="14">
    <source>
        <dbReference type="SAM" id="MobiDB-lite"/>
    </source>
</evidence>
<dbReference type="SUPFAM" id="SSF63411">
    <property type="entry name" value="LuxS/MPP-like metallohydrolase"/>
    <property type="match status" value="3"/>
</dbReference>
<evidence type="ECO:0000256" key="1">
    <source>
        <dbReference type="ARBA" id="ARBA00001947"/>
    </source>
</evidence>
<dbReference type="GO" id="GO:0016787">
    <property type="term" value="F:hydrolase activity"/>
    <property type="evidence" value="ECO:0007669"/>
    <property type="project" value="UniProtKB-KW"/>
</dbReference>
<feature type="region of interest" description="Disordered" evidence="14">
    <location>
        <begin position="219"/>
        <end position="239"/>
    </location>
</feature>
<evidence type="ECO:0000256" key="5">
    <source>
        <dbReference type="ARBA" id="ARBA00022670"/>
    </source>
</evidence>
<dbReference type="PANTHER" id="PTHR43690:SF18">
    <property type="entry name" value="INSULIN-DEGRADING ENZYME-RELATED"/>
    <property type="match status" value="1"/>
</dbReference>
<evidence type="ECO:0000256" key="2">
    <source>
        <dbReference type="ARBA" id="ARBA00004886"/>
    </source>
</evidence>
<keyword evidence="10" id="KW-0482">Metalloprotease</keyword>
<keyword evidence="5" id="KW-0645">Protease</keyword>
<dbReference type="InterPro" id="IPR001431">
    <property type="entry name" value="Pept_M16_Zn_BS"/>
</dbReference>
<dbReference type="NCBIfam" id="TIGR02110">
    <property type="entry name" value="PQQ_syn_pqqF"/>
    <property type="match status" value="1"/>
</dbReference>
<evidence type="ECO:0000256" key="12">
    <source>
        <dbReference type="ARBA" id="ARBA00030977"/>
    </source>
</evidence>
<dbReference type="InterPro" id="IPR007863">
    <property type="entry name" value="Peptidase_M16_C"/>
</dbReference>
<keyword evidence="6" id="KW-0479">Metal-binding</keyword>
<feature type="domain" description="Peptidase M16 C-terminal" evidence="16">
    <location>
        <begin position="182"/>
        <end position="328"/>
    </location>
</feature>
<dbReference type="InterPro" id="IPR050626">
    <property type="entry name" value="Peptidase_M16"/>
</dbReference>
<evidence type="ECO:0000256" key="6">
    <source>
        <dbReference type="ARBA" id="ARBA00022723"/>
    </source>
</evidence>
<keyword evidence="7 19" id="KW-0378">Hydrolase</keyword>
<dbReference type="Gene3D" id="3.30.830.10">
    <property type="entry name" value="Metalloenzyme, LuxS/M16 peptidase-like"/>
    <property type="match status" value="2"/>
</dbReference>
<gene>
    <name evidence="19" type="primary">pqqF</name>
    <name evidence="19" type="ORF">HBH25_18500</name>
</gene>
<keyword evidence="20" id="KW-1185">Reference proteome</keyword>
<accession>A0ABX0YLI6</accession>
<name>A0ABX0YLI6_9PSED</name>
<dbReference type="PROSITE" id="PS00143">
    <property type="entry name" value="INSULINASE"/>
    <property type="match status" value="1"/>
</dbReference>
<keyword evidence="8" id="KW-0862">Zinc</keyword>
<comment type="caution">
    <text evidence="19">The sequence shown here is derived from an EMBL/GenBank/DDBJ whole genome shotgun (WGS) entry which is preliminary data.</text>
</comment>
<evidence type="ECO:0000256" key="3">
    <source>
        <dbReference type="ARBA" id="ARBA00007261"/>
    </source>
</evidence>
<dbReference type="PANTHER" id="PTHR43690">
    <property type="entry name" value="NARDILYSIN"/>
    <property type="match status" value="1"/>
</dbReference>
<organism evidence="19 20">
    <name type="scientific">Pseudomonas quercus</name>
    <dbReference type="NCBI Taxonomy" id="2722792"/>
    <lineage>
        <taxon>Bacteria</taxon>
        <taxon>Pseudomonadati</taxon>
        <taxon>Pseudomonadota</taxon>
        <taxon>Gammaproteobacteria</taxon>
        <taxon>Pseudomonadales</taxon>
        <taxon>Pseudomonadaceae</taxon>
        <taxon>Pseudomonas</taxon>
    </lineage>
</organism>
<evidence type="ECO:0000259" key="17">
    <source>
        <dbReference type="Pfam" id="PF22455"/>
    </source>
</evidence>
<evidence type="ECO:0000259" key="18">
    <source>
        <dbReference type="Pfam" id="PF22456"/>
    </source>
</evidence>